<dbReference type="InterPro" id="IPR052337">
    <property type="entry name" value="SAT4-like"/>
</dbReference>
<dbReference type="InterPro" id="IPR049326">
    <property type="entry name" value="Rhodopsin_dom_fungi"/>
</dbReference>
<evidence type="ECO:0000256" key="6">
    <source>
        <dbReference type="SAM" id="MobiDB-lite"/>
    </source>
</evidence>
<feature type="region of interest" description="Disordered" evidence="6">
    <location>
        <begin position="207"/>
        <end position="231"/>
    </location>
</feature>
<feature type="transmembrane region" description="Helical" evidence="7">
    <location>
        <begin position="63"/>
        <end position="85"/>
    </location>
</feature>
<protein>
    <recommendedName>
        <fullName evidence="8">Rhodopsin domain-containing protein</fullName>
    </recommendedName>
</protein>
<keyword evidence="3 7" id="KW-1133">Transmembrane helix</keyword>
<comment type="subcellular location">
    <subcellularLocation>
        <location evidence="1">Membrane</location>
        <topology evidence="1">Multi-pass membrane protein</topology>
    </subcellularLocation>
</comment>
<dbReference type="EMBL" id="LSBJ02000005">
    <property type="protein sequence ID" value="OWT42836.1"/>
    <property type="molecule type" value="Genomic_DNA"/>
</dbReference>
<dbReference type="GeneID" id="33936858"/>
<gene>
    <name evidence="9" type="ORF">VFPPC_17971</name>
</gene>
<dbReference type="Proteomes" id="UP000078397">
    <property type="component" value="Unassembled WGS sequence"/>
</dbReference>
<organism evidence="9 10">
    <name type="scientific">Pochonia chlamydosporia 170</name>
    <dbReference type="NCBI Taxonomy" id="1380566"/>
    <lineage>
        <taxon>Eukaryota</taxon>
        <taxon>Fungi</taxon>
        <taxon>Dikarya</taxon>
        <taxon>Ascomycota</taxon>
        <taxon>Pezizomycotina</taxon>
        <taxon>Sordariomycetes</taxon>
        <taxon>Hypocreomycetidae</taxon>
        <taxon>Hypocreales</taxon>
        <taxon>Clavicipitaceae</taxon>
        <taxon>Pochonia</taxon>
    </lineage>
</organism>
<evidence type="ECO:0000313" key="10">
    <source>
        <dbReference type="Proteomes" id="UP000078397"/>
    </source>
</evidence>
<dbReference type="PANTHER" id="PTHR33048">
    <property type="entry name" value="PTH11-LIKE INTEGRAL MEMBRANE PROTEIN (AFU_ORTHOLOGUE AFUA_5G11245)"/>
    <property type="match status" value="1"/>
</dbReference>
<evidence type="ECO:0000256" key="3">
    <source>
        <dbReference type="ARBA" id="ARBA00022989"/>
    </source>
</evidence>
<evidence type="ECO:0000313" key="9">
    <source>
        <dbReference type="EMBL" id="OWT42836.1"/>
    </source>
</evidence>
<sequence>MSTLPKPPLGLDVNETKVPSLVSGFTVTWVLGLWSVILRLIARRLTNTKLWWDDWLICASLKAALFAIFAVGLFITVVSLIRMTYMIRFDHSDPSVNWEFSDEMMWTGVEVNAGIVCACLPLLKPLINVLIYRNVYGNSPRPTHGNCSPAIPSSGCGEIAGDSLRLDPFGHGTMTACTTSRSTQHDDVRTGSLSTDNELDTLLKAERDLKSNHTRKDGRNMQDKDSAVGQTANGVTVTRTFASRVEYVK</sequence>
<evidence type="ECO:0000256" key="7">
    <source>
        <dbReference type="SAM" id="Phobius"/>
    </source>
</evidence>
<keyword evidence="2 7" id="KW-0812">Transmembrane</keyword>
<evidence type="ECO:0000256" key="4">
    <source>
        <dbReference type="ARBA" id="ARBA00023136"/>
    </source>
</evidence>
<dbReference type="PANTHER" id="PTHR33048:SF47">
    <property type="entry name" value="INTEGRAL MEMBRANE PROTEIN-RELATED"/>
    <property type="match status" value="1"/>
</dbReference>
<accession>A0A219APV0</accession>
<evidence type="ECO:0000256" key="5">
    <source>
        <dbReference type="ARBA" id="ARBA00038359"/>
    </source>
</evidence>
<dbReference type="Pfam" id="PF20684">
    <property type="entry name" value="Fung_rhodopsin"/>
    <property type="match status" value="1"/>
</dbReference>
<keyword evidence="4 7" id="KW-0472">Membrane</keyword>
<evidence type="ECO:0000256" key="2">
    <source>
        <dbReference type="ARBA" id="ARBA00022692"/>
    </source>
</evidence>
<feature type="transmembrane region" description="Helical" evidence="7">
    <location>
        <begin position="20"/>
        <end position="42"/>
    </location>
</feature>
<dbReference type="KEGG" id="pchm:VFPPC_17971"/>
<dbReference type="RefSeq" id="XP_022285308.1">
    <property type="nucleotide sequence ID" value="XM_022429638.1"/>
</dbReference>
<name>A0A219APV0_METCM</name>
<evidence type="ECO:0000256" key="1">
    <source>
        <dbReference type="ARBA" id="ARBA00004141"/>
    </source>
</evidence>
<keyword evidence="10" id="KW-1185">Reference proteome</keyword>
<dbReference type="OrthoDB" id="444631at2759"/>
<reference evidence="9 10" key="1">
    <citation type="journal article" date="2016" name="PLoS Pathog.">
        <title>Biosynthesis of antibiotic leucinostatins in bio-control fungus Purpureocillium lilacinum and their inhibition on phytophthora revealed by genome mining.</title>
        <authorList>
            <person name="Wang G."/>
            <person name="Liu Z."/>
            <person name="Lin R."/>
            <person name="Li E."/>
            <person name="Mao Z."/>
            <person name="Ling J."/>
            <person name="Yang Y."/>
            <person name="Yin W.B."/>
            <person name="Xie B."/>
        </authorList>
    </citation>
    <scope>NUCLEOTIDE SEQUENCE [LARGE SCALE GENOMIC DNA]</scope>
    <source>
        <strain evidence="9">170</strain>
    </source>
</reference>
<comment type="caution">
    <text evidence="9">The sequence shown here is derived from an EMBL/GenBank/DDBJ whole genome shotgun (WGS) entry which is preliminary data.</text>
</comment>
<comment type="similarity">
    <text evidence="5">Belongs to the SAT4 family.</text>
</comment>
<dbReference type="AlphaFoldDB" id="A0A219APV0"/>
<feature type="transmembrane region" description="Helical" evidence="7">
    <location>
        <begin position="105"/>
        <end position="123"/>
    </location>
</feature>
<feature type="compositionally biased region" description="Basic and acidic residues" evidence="6">
    <location>
        <begin position="207"/>
        <end position="226"/>
    </location>
</feature>
<dbReference type="GO" id="GO:0016020">
    <property type="term" value="C:membrane"/>
    <property type="evidence" value="ECO:0007669"/>
    <property type="project" value="UniProtKB-SubCell"/>
</dbReference>
<evidence type="ECO:0000259" key="8">
    <source>
        <dbReference type="Pfam" id="PF20684"/>
    </source>
</evidence>
<proteinExistence type="inferred from homology"/>
<feature type="domain" description="Rhodopsin" evidence="8">
    <location>
        <begin position="62"/>
        <end position="128"/>
    </location>
</feature>